<dbReference type="EMBL" id="PFLH01000051">
    <property type="protein sequence ID" value="PIY70962.1"/>
    <property type="molecule type" value="Genomic_DNA"/>
</dbReference>
<dbReference type="AlphaFoldDB" id="A0A2M7QF56"/>
<dbReference type="InterPro" id="IPR036583">
    <property type="entry name" value="23S_rRNA_IVS_sf"/>
</dbReference>
<gene>
    <name evidence="1" type="ORF">COY88_02840</name>
</gene>
<protein>
    <submittedName>
        <fullName evidence="1">Four helix bundle protein</fullName>
    </submittedName>
</protein>
<proteinExistence type="predicted"/>
<dbReference type="SUPFAM" id="SSF158446">
    <property type="entry name" value="IVS-encoded protein-like"/>
    <property type="match status" value="1"/>
</dbReference>
<reference evidence="2" key="1">
    <citation type="submission" date="2017-09" db="EMBL/GenBank/DDBJ databases">
        <title>Depth-based differentiation of microbial function through sediment-hosted aquifers and enrichment of novel symbionts in the deep terrestrial subsurface.</title>
        <authorList>
            <person name="Probst A.J."/>
            <person name="Ladd B."/>
            <person name="Jarett J.K."/>
            <person name="Geller-Mcgrath D.E."/>
            <person name="Sieber C.M.K."/>
            <person name="Emerson J.B."/>
            <person name="Anantharaman K."/>
            <person name="Thomas B.C."/>
            <person name="Malmstrom R."/>
            <person name="Stieglmeier M."/>
            <person name="Klingl A."/>
            <person name="Woyke T."/>
            <person name="Ryan C.M."/>
            <person name="Banfield J.F."/>
        </authorList>
    </citation>
    <scope>NUCLEOTIDE SEQUENCE [LARGE SCALE GENOMIC DNA]</scope>
</reference>
<evidence type="ECO:0000313" key="2">
    <source>
        <dbReference type="Proteomes" id="UP000230344"/>
    </source>
</evidence>
<dbReference type="Proteomes" id="UP000230344">
    <property type="component" value="Unassembled WGS sequence"/>
</dbReference>
<comment type="caution">
    <text evidence="1">The sequence shown here is derived from an EMBL/GenBank/DDBJ whole genome shotgun (WGS) entry which is preliminary data.</text>
</comment>
<dbReference type="InterPro" id="IPR026354">
    <property type="entry name" value="4helix_suffix_dom"/>
</dbReference>
<sequence length="186" mass="21712">MTNLSNNSYLKGGYESLIVYWLAIDISDLTAIFCKRFIDKKSRTFDQMIQASRSGKQNIVEGSLENSVESNLKLTGVARASYGELLEDYRDFLRQKGLNIWQKNDSRVIAVRRMRVNTNRSYKSHESYKSYLTDPEAFANLMITLCFKQGYLLDRLIRALQEKFIKEGGFRENLYKKRSNFKKIKS</sequence>
<name>A0A2M7QF56_9BACT</name>
<dbReference type="Gene3D" id="1.20.1440.60">
    <property type="entry name" value="23S rRNA-intervening sequence"/>
    <property type="match status" value="1"/>
</dbReference>
<evidence type="ECO:0000313" key="1">
    <source>
        <dbReference type="EMBL" id="PIY70962.1"/>
    </source>
</evidence>
<dbReference type="NCBIfam" id="TIGR04258">
    <property type="entry name" value="4helix_suffix"/>
    <property type="match status" value="1"/>
</dbReference>
<organism evidence="1 2">
    <name type="scientific">Candidatus Roizmanbacteria bacterium CG_4_10_14_0_8_um_filter_35_28</name>
    <dbReference type="NCBI Taxonomy" id="1974827"/>
    <lineage>
        <taxon>Bacteria</taxon>
        <taxon>Candidatus Roizmaniibacteriota</taxon>
    </lineage>
</organism>
<accession>A0A2M7QF56</accession>